<evidence type="ECO:0000313" key="2">
    <source>
        <dbReference type="Proteomes" id="UP000265581"/>
    </source>
</evidence>
<organism evidence="1 2">
    <name type="scientific">Aeromicrobium endophyticum</name>
    <dbReference type="NCBI Taxonomy" id="2292704"/>
    <lineage>
        <taxon>Bacteria</taxon>
        <taxon>Bacillati</taxon>
        <taxon>Actinomycetota</taxon>
        <taxon>Actinomycetes</taxon>
        <taxon>Propionibacteriales</taxon>
        <taxon>Nocardioidaceae</taxon>
        <taxon>Aeromicrobium</taxon>
    </lineage>
</organism>
<dbReference type="Proteomes" id="UP000265581">
    <property type="component" value="Unassembled WGS sequence"/>
</dbReference>
<protein>
    <submittedName>
        <fullName evidence="1">Uncharacterized protein</fullName>
    </submittedName>
</protein>
<name>A0A371PA56_9ACTN</name>
<dbReference type="OrthoDB" id="3746871at2"/>
<dbReference type="RefSeq" id="WP_119702925.1">
    <property type="nucleotide sequence ID" value="NZ_QUBR01000001.1"/>
</dbReference>
<evidence type="ECO:0000313" key="1">
    <source>
        <dbReference type="EMBL" id="REK72811.1"/>
    </source>
</evidence>
<keyword evidence="2" id="KW-1185">Reference proteome</keyword>
<proteinExistence type="predicted"/>
<comment type="caution">
    <text evidence="1">The sequence shown here is derived from an EMBL/GenBank/DDBJ whole genome shotgun (WGS) entry which is preliminary data.</text>
</comment>
<accession>A0A371PA56</accession>
<dbReference type="EMBL" id="QUBR01000001">
    <property type="protein sequence ID" value="REK72811.1"/>
    <property type="molecule type" value="Genomic_DNA"/>
</dbReference>
<dbReference type="AlphaFoldDB" id="A0A371PA56"/>
<sequence length="173" mass="16954">MIGATAVLASVSVADGDGLDVTGTTTTSGAVRLSAGRHTFGCTSVKLDYALDPGAKTPTGMVLGRVSSSTWNGCTGPGGSLPLKQVGVWSVEARSGLVGGSGSVAVGDIVVTLTSPACKLEVRGSARATLNVDDKTVTVASPESDLVTSNVVGCLGQVKNGDAAALGGTFALS</sequence>
<gene>
    <name evidence="1" type="ORF">DX116_04205</name>
</gene>
<reference evidence="1 2" key="1">
    <citation type="submission" date="2018-08" db="EMBL/GenBank/DDBJ databases">
        <title>Aeromicrobium sp. M2KJ-4, whole genome shotgun sequence.</title>
        <authorList>
            <person name="Tuo L."/>
        </authorList>
    </citation>
    <scope>NUCLEOTIDE SEQUENCE [LARGE SCALE GENOMIC DNA]</scope>
    <source>
        <strain evidence="1 2">M2KJ-4</strain>
    </source>
</reference>